<organism evidence="4 5">
    <name type="scientific">Nocardia ninae NBRC 108245</name>
    <dbReference type="NCBI Taxonomy" id="1210091"/>
    <lineage>
        <taxon>Bacteria</taxon>
        <taxon>Bacillati</taxon>
        <taxon>Actinomycetota</taxon>
        <taxon>Actinomycetes</taxon>
        <taxon>Mycobacteriales</taxon>
        <taxon>Nocardiaceae</taxon>
        <taxon>Nocardia</taxon>
    </lineage>
</organism>
<evidence type="ECO:0000256" key="2">
    <source>
        <dbReference type="SAM" id="Phobius"/>
    </source>
</evidence>
<evidence type="ECO:0000313" key="4">
    <source>
        <dbReference type="EMBL" id="GEM42051.1"/>
    </source>
</evidence>
<protein>
    <recommendedName>
        <fullName evidence="3">DUF4190 domain-containing protein</fullName>
    </recommendedName>
</protein>
<sequence>MTEEFPPGYTAPGQYPPPVPGSHRRPGGKGLAIAALVLGILALLTFWTVIGGILFGLAGLVIGIIAAARARKGAAEGSAMAITGLVLSIIALIVTAIAIAVGFALFSYTGGDEFTDCVSDAGNDRAKIDQCERDWQQTVENKFSVTISPQPTN</sequence>
<dbReference type="RefSeq" id="WP_147139387.1">
    <property type="nucleotide sequence ID" value="NZ_BJXA01000061.1"/>
</dbReference>
<evidence type="ECO:0000259" key="3">
    <source>
        <dbReference type="Pfam" id="PF13828"/>
    </source>
</evidence>
<keyword evidence="2" id="KW-0812">Transmembrane</keyword>
<feature type="transmembrane region" description="Helical" evidence="2">
    <location>
        <begin position="53"/>
        <end position="70"/>
    </location>
</feature>
<feature type="region of interest" description="Disordered" evidence="1">
    <location>
        <begin position="1"/>
        <end position="23"/>
    </location>
</feature>
<reference evidence="4 5" key="1">
    <citation type="submission" date="2019-07" db="EMBL/GenBank/DDBJ databases">
        <title>Whole genome shotgun sequence of Nocardia ninae NBRC 108245.</title>
        <authorList>
            <person name="Hosoyama A."/>
            <person name="Uohara A."/>
            <person name="Ohji S."/>
            <person name="Ichikawa N."/>
        </authorList>
    </citation>
    <scope>NUCLEOTIDE SEQUENCE [LARGE SCALE GENOMIC DNA]</scope>
    <source>
        <strain evidence="4 5">NBRC 108245</strain>
    </source>
</reference>
<feature type="domain" description="DUF4190" evidence="3">
    <location>
        <begin position="31"/>
        <end position="97"/>
    </location>
</feature>
<keyword evidence="5" id="KW-1185">Reference proteome</keyword>
<dbReference type="EMBL" id="BJXA01000061">
    <property type="protein sequence ID" value="GEM42051.1"/>
    <property type="molecule type" value="Genomic_DNA"/>
</dbReference>
<dbReference type="Pfam" id="PF13828">
    <property type="entry name" value="DUF4190"/>
    <property type="match status" value="1"/>
</dbReference>
<evidence type="ECO:0000256" key="1">
    <source>
        <dbReference type="SAM" id="MobiDB-lite"/>
    </source>
</evidence>
<keyword evidence="2" id="KW-0472">Membrane</keyword>
<feature type="transmembrane region" description="Helical" evidence="2">
    <location>
        <begin position="82"/>
        <end position="106"/>
    </location>
</feature>
<dbReference type="Proteomes" id="UP000321424">
    <property type="component" value="Unassembled WGS sequence"/>
</dbReference>
<proteinExistence type="predicted"/>
<gene>
    <name evidence="4" type="ORF">NN4_65700</name>
</gene>
<evidence type="ECO:0000313" key="5">
    <source>
        <dbReference type="Proteomes" id="UP000321424"/>
    </source>
</evidence>
<keyword evidence="2" id="KW-1133">Transmembrane helix</keyword>
<dbReference type="InterPro" id="IPR025241">
    <property type="entry name" value="DUF4190"/>
</dbReference>
<accession>A0A511MNL7</accession>
<dbReference type="AlphaFoldDB" id="A0A511MNL7"/>
<name>A0A511MNL7_9NOCA</name>
<dbReference type="OrthoDB" id="4557756at2"/>
<comment type="caution">
    <text evidence="4">The sequence shown here is derived from an EMBL/GenBank/DDBJ whole genome shotgun (WGS) entry which is preliminary data.</text>
</comment>